<evidence type="ECO:0000259" key="2">
    <source>
        <dbReference type="PROSITE" id="PS50279"/>
    </source>
</evidence>
<evidence type="ECO:0000313" key="5">
    <source>
        <dbReference type="WBParaSite" id="NBR_0000115701-mRNA-1"/>
    </source>
</evidence>
<feature type="compositionally biased region" description="Basic and acidic residues" evidence="1">
    <location>
        <begin position="350"/>
        <end position="375"/>
    </location>
</feature>
<feature type="region of interest" description="Disordered" evidence="1">
    <location>
        <begin position="128"/>
        <end position="156"/>
    </location>
</feature>
<feature type="region of interest" description="Disordered" evidence="1">
    <location>
        <begin position="184"/>
        <end position="291"/>
    </location>
</feature>
<feature type="region of interest" description="Disordered" evidence="1">
    <location>
        <begin position="398"/>
        <end position="626"/>
    </location>
</feature>
<dbReference type="AlphaFoldDB" id="A0A0N4XF55"/>
<accession>A0A0N4XF55</accession>
<evidence type="ECO:0000313" key="3">
    <source>
        <dbReference type="EMBL" id="VDL64441.1"/>
    </source>
</evidence>
<protein>
    <submittedName>
        <fullName evidence="5">BPTI/Kunitz inhibitor domain-containing protein</fullName>
    </submittedName>
</protein>
<keyword evidence="4" id="KW-1185">Reference proteome</keyword>
<evidence type="ECO:0000256" key="1">
    <source>
        <dbReference type="SAM" id="MobiDB-lite"/>
    </source>
</evidence>
<reference evidence="5" key="1">
    <citation type="submission" date="2017-02" db="UniProtKB">
        <authorList>
            <consortium name="WormBaseParasite"/>
        </authorList>
    </citation>
    <scope>IDENTIFICATION</scope>
</reference>
<feature type="compositionally biased region" description="Polar residues" evidence="1">
    <location>
        <begin position="610"/>
        <end position="626"/>
    </location>
</feature>
<feature type="compositionally biased region" description="Polar residues" evidence="1">
    <location>
        <begin position="188"/>
        <end position="201"/>
    </location>
</feature>
<name>A0A0N4XF55_NIPBR</name>
<feature type="compositionally biased region" description="Basic and acidic residues" evidence="1">
    <location>
        <begin position="544"/>
        <end position="553"/>
    </location>
</feature>
<organism evidence="5">
    <name type="scientific">Nippostrongylus brasiliensis</name>
    <name type="common">Rat hookworm</name>
    <dbReference type="NCBI Taxonomy" id="27835"/>
    <lineage>
        <taxon>Eukaryota</taxon>
        <taxon>Metazoa</taxon>
        <taxon>Ecdysozoa</taxon>
        <taxon>Nematoda</taxon>
        <taxon>Chromadorea</taxon>
        <taxon>Rhabditida</taxon>
        <taxon>Rhabditina</taxon>
        <taxon>Rhabditomorpha</taxon>
        <taxon>Strongyloidea</taxon>
        <taxon>Heligmosomidae</taxon>
        <taxon>Nippostrongylus</taxon>
    </lineage>
</organism>
<gene>
    <name evidence="3" type="ORF">NBR_LOCUS1158</name>
</gene>
<dbReference type="PROSITE" id="PS50279">
    <property type="entry name" value="BPTI_KUNITZ_2"/>
    <property type="match status" value="1"/>
</dbReference>
<proteinExistence type="predicted"/>
<dbReference type="GO" id="GO:0004867">
    <property type="term" value="F:serine-type endopeptidase inhibitor activity"/>
    <property type="evidence" value="ECO:0007669"/>
    <property type="project" value="InterPro"/>
</dbReference>
<feature type="compositionally biased region" description="Low complexity" evidence="1">
    <location>
        <begin position="504"/>
        <end position="523"/>
    </location>
</feature>
<dbReference type="STRING" id="27835.A0A0N4XF55"/>
<feature type="compositionally biased region" description="Low complexity" evidence="1">
    <location>
        <begin position="281"/>
        <end position="291"/>
    </location>
</feature>
<feature type="region of interest" description="Disordered" evidence="1">
    <location>
        <begin position="341"/>
        <end position="376"/>
    </location>
</feature>
<dbReference type="Proteomes" id="UP000271162">
    <property type="component" value="Unassembled WGS sequence"/>
</dbReference>
<sequence>MLTDVSLHHVGAPLAGSFPMCTDGQPPLMEANDAFPCARGCPVGFYCEMQDPQQTSLLGICCANRTALRLLYGDDNSKHSDPVWELKQSSVKGPKTKILLKDVLRTALRAARPSLQLLAVGTETISPVAHSNCSGNPKTEDSTLPPTTSAPISDGDSVVISKDDVVSDAPPVSVVADVETNNEKDLVTNFNSETSGSTTESPVEELSAYSEEGSGTAPTILDESPQTVTASSDDSLTTQDKATIVADKVETTTQSPDVKENTAPSAELPSAEKPVEAVEISSTSSGSGLLTSEMPMFEGSGTDMVLDVVTSTVVPTLDSEGQLLDGGKSPEDFAGIAEVNGTAGETDDEHAEKVTEISSKNDHTEENTLEGDRVMESTTIRTKIECERKCLAVQKSMKDDLNAEASSSSTAKLITGPDSPEENKDNEIGPVDEELSTHLPPYDSSNELAEVSSNSTLEVTKSESPLEVGERLSEPAVQEPGPDDVSVSPIDTSAGEVAVENGVPENSENSENPESNTSQETSTILATKEEITPTTAAEGLSPGEHTEVIDSTKDGGIASKKGCPHADSKLENFSAVEEEGSGEIKDDSKDEKPSEMVVSENRTVAHDESGTTVNRTSDDGMQQRSKSGQVLCTATAYRYECKIGMPSQFVYRWEAEGGVCQSFPYGYCLHEFNHAHPRTREECERFCL</sequence>
<evidence type="ECO:0000313" key="4">
    <source>
        <dbReference type="Proteomes" id="UP000271162"/>
    </source>
</evidence>
<dbReference type="WBParaSite" id="NBR_0000115701-mRNA-1">
    <property type="protein sequence ID" value="NBR_0000115701-mRNA-1"/>
    <property type="gene ID" value="NBR_0000115701"/>
</dbReference>
<reference evidence="3 4" key="2">
    <citation type="submission" date="2018-11" db="EMBL/GenBank/DDBJ databases">
        <authorList>
            <consortium name="Pathogen Informatics"/>
        </authorList>
    </citation>
    <scope>NUCLEOTIDE SEQUENCE [LARGE SCALE GENOMIC DNA]</scope>
</reference>
<feature type="compositionally biased region" description="Polar residues" evidence="1">
    <location>
        <begin position="224"/>
        <end position="241"/>
    </location>
</feature>
<feature type="compositionally biased region" description="Basic and acidic residues" evidence="1">
    <location>
        <begin position="582"/>
        <end position="594"/>
    </location>
</feature>
<dbReference type="InterPro" id="IPR002223">
    <property type="entry name" value="Kunitz_BPTI"/>
</dbReference>
<dbReference type="EMBL" id="UYSL01000808">
    <property type="protein sequence ID" value="VDL64441.1"/>
    <property type="molecule type" value="Genomic_DNA"/>
</dbReference>
<feature type="compositionally biased region" description="Polar residues" evidence="1">
    <location>
        <begin position="443"/>
        <end position="463"/>
    </location>
</feature>
<feature type="compositionally biased region" description="Polar residues" evidence="1">
    <location>
        <begin position="128"/>
        <end position="151"/>
    </location>
</feature>
<dbReference type="OMA" id="PLMEAND"/>
<feature type="domain" description="BPTI/Kunitz inhibitor" evidence="2">
    <location>
        <begin position="632"/>
        <end position="687"/>
    </location>
</feature>